<dbReference type="Gene3D" id="1.10.101.10">
    <property type="entry name" value="PGBD-like superfamily/PGBD"/>
    <property type="match status" value="1"/>
</dbReference>
<feature type="transmembrane region" description="Helical" evidence="1">
    <location>
        <begin position="21"/>
        <end position="43"/>
    </location>
</feature>
<proteinExistence type="predicted"/>
<name>A0ABP9MV25_9HYPH</name>
<dbReference type="InterPro" id="IPR036365">
    <property type="entry name" value="PGBD-like_sf"/>
</dbReference>
<comment type="caution">
    <text evidence="3">The sequence shown here is derived from an EMBL/GenBank/DDBJ whole genome shotgun (WGS) entry which is preliminary data.</text>
</comment>
<dbReference type="Proteomes" id="UP001501525">
    <property type="component" value="Unassembled WGS sequence"/>
</dbReference>
<keyword evidence="1" id="KW-0472">Membrane</keyword>
<organism evidence="3 4">
    <name type="scientific">Bartonella acomydis</name>
    <dbReference type="NCBI Taxonomy" id="686234"/>
    <lineage>
        <taxon>Bacteria</taxon>
        <taxon>Pseudomonadati</taxon>
        <taxon>Pseudomonadota</taxon>
        <taxon>Alphaproteobacteria</taxon>
        <taxon>Hyphomicrobiales</taxon>
        <taxon>Bartonellaceae</taxon>
        <taxon>Bartonella</taxon>
    </lineage>
</organism>
<evidence type="ECO:0000313" key="3">
    <source>
        <dbReference type="EMBL" id="GAA5099871.1"/>
    </source>
</evidence>
<feature type="domain" description="Peptidoglycan binding-like" evidence="2">
    <location>
        <begin position="189"/>
        <end position="243"/>
    </location>
</feature>
<gene>
    <name evidence="3" type="ORF">GCM10023260_11190</name>
</gene>
<accession>A0ABP9MV25</accession>
<keyword evidence="1" id="KW-1133">Transmembrane helix</keyword>
<keyword evidence="4" id="KW-1185">Reference proteome</keyword>
<sequence>MNIRFLFWVAKKLYFYTRKNTLFFVGFFLFAISFVFVSFNALFSQMTMQQGSFTKMKFTFVPEIEKNSTLSEKKAKLRAVYHMPSMPSSNQLHKNSSSHSLSENTLKMQNKLAKLGLYDGPLDGIEGPKTRRAITLWRQQTAQEMQNSISPSTITDEIAILIQQSEMENANETKDIPHSTKPVLNSPAADIIQVQKALRIFGNQEVIVTGVEDKKTREALKQFQKMFDLPITGKIDRMVLVKMREVGLLN</sequence>
<evidence type="ECO:0000313" key="4">
    <source>
        <dbReference type="Proteomes" id="UP001501525"/>
    </source>
</evidence>
<dbReference type="InterPro" id="IPR002477">
    <property type="entry name" value="Peptidoglycan-bd-like"/>
</dbReference>
<evidence type="ECO:0000259" key="2">
    <source>
        <dbReference type="Pfam" id="PF01471"/>
    </source>
</evidence>
<dbReference type="SUPFAM" id="SSF47090">
    <property type="entry name" value="PGBD-like"/>
    <property type="match status" value="2"/>
</dbReference>
<evidence type="ECO:0000256" key="1">
    <source>
        <dbReference type="SAM" id="Phobius"/>
    </source>
</evidence>
<dbReference type="InterPro" id="IPR036366">
    <property type="entry name" value="PGBDSf"/>
</dbReference>
<keyword evidence="1" id="KW-0812">Transmembrane</keyword>
<dbReference type="Pfam" id="PF01471">
    <property type="entry name" value="PG_binding_1"/>
    <property type="match status" value="1"/>
</dbReference>
<protein>
    <recommendedName>
        <fullName evidence="2">Peptidoglycan binding-like domain-containing protein</fullName>
    </recommendedName>
</protein>
<dbReference type="EMBL" id="BAABIY010000039">
    <property type="protein sequence ID" value="GAA5099871.1"/>
    <property type="molecule type" value="Genomic_DNA"/>
</dbReference>
<reference evidence="4" key="1">
    <citation type="journal article" date="2019" name="Int. J. Syst. Evol. Microbiol.">
        <title>The Global Catalogue of Microorganisms (GCM) 10K type strain sequencing project: providing services to taxonomists for standard genome sequencing and annotation.</title>
        <authorList>
            <consortium name="The Broad Institute Genomics Platform"/>
            <consortium name="The Broad Institute Genome Sequencing Center for Infectious Disease"/>
            <person name="Wu L."/>
            <person name="Ma J."/>
        </authorList>
    </citation>
    <scope>NUCLEOTIDE SEQUENCE [LARGE SCALE GENOMIC DNA]</scope>
    <source>
        <strain evidence="4">JCM 17706</strain>
    </source>
</reference>